<evidence type="ECO:0000313" key="1">
    <source>
        <dbReference type="EMBL" id="PAV07342.1"/>
    </source>
</evidence>
<sequence>MYILENNNEKIIVWGKSQLDDLMMQVKLDDYIRITYLGVVKTQNNRQMKMYNLQKKLLKENL</sequence>
<dbReference type="EMBL" id="LMVN01000019">
    <property type="protein sequence ID" value="PAV07342.1"/>
    <property type="molecule type" value="Genomic_DNA"/>
</dbReference>
<dbReference type="RefSeq" id="WP_095608712.1">
    <property type="nucleotide sequence ID" value="NZ_CAUHCB010000002.1"/>
</dbReference>
<dbReference type="Proteomes" id="UP000246004">
    <property type="component" value="Unassembled WGS sequence"/>
</dbReference>
<dbReference type="EMBL" id="LWMS01000042">
    <property type="protein sequence ID" value="PWL07917.1"/>
    <property type="molecule type" value="Genomic_DNA"/>
</dbReference>
<gene>
    <name evidence="1" type="ORF">ASJ82_00405</name>
    <name evidence="2" type="ORF">MSCUN_11600</name>
</gene>
<keyword evidence="3" id="KW-1185">Reference proteome</keyword>
<dbReference type="AlphaFoldDB" id="A0A2A2HD39"/>
<proteinExistence type="predicted"/>
<dbReference type="OrthoDB" id="70282at2157"/>
<comment type="caution">
    <text evidence="1">The sequence shown here is derived from an EMBL/GenBank/DDBJ whole genome shotgun (WGS) entry which is preliminary data.</text>
</comment>
<evidence type="ECO:0000313" key="3">
    <source>
        <dbReference type="Proteomes" id="UP000217528"/>
    </source>
</evidence>
<evidence type="ECO:0000313" key="2">
    <source>
        <dbReference type="EMBL" id="PWL07917.1"/>
    </source>
</evidence>
<dbReference type="Proteomes" id="UP000217528">
    <property type="component" value="Unassembled WGS sequence"/>
</dbReference>
<protein>
    <submittedName>
        <fullName evidence="1">Uncharacterized protein</fullName>
    </submittedName>
</protein>
<name>A0A2A2HD39_9EURY</name>
<organism evidence="1 3">
    <name type="scientific">Methanosphaera cuniculi</name>
    <dbReference type="NCBI Taxonomy" id="1077256"/>
    <lineage>
        <taxon>Archaea</taxon>
        <taxon>Methanobacteriati</taxon>
        <taxon>Methanobacteriota</taxon>
        <taxon>Methanomada group</taxon>
        <taxon>Methanobacteria</taxon>
        <taxon>Methanobacteriales</taxon>
        <taxon>Methanobacteriaceae</taxon>
        <taxon>Methanosphaera</taxon>
    </lineage>
</organism>
<reference evidence="1 3" key="2">
    <citation type="journal article" date="2017" name="BMC Genomics">
        <title>Genomic analysis of methanogenic archaea reveals a shift towards energy conservation.</title>
        <authorList>
            <person name="Gilmore S.P."/>
            <person name="Henske J.K."/>
            <person name="Sexton J.A."/>
            <person name="Solomon K.V."/>
            <person name="Seppala S."/>
            <person name="Yoo J.I."/>
            <person name="Huyett L.M."/>
            <person name="Pressman A."/>
            <person name="Cogan J.Z."/>
            <person name="Kivenson V."/>
            <person name="Peng X."/>
            <person name="Tan Y."/>
            <person name="Valentine D.L."/>
            <person name="O'Malley M.A."/>
        </authorList>
    </citation>
    <scope>NUCLEOTIDE SEQUENCE [LARGE SCALE GENOMIC DNA]</scope>
    <source>
        <strain evidence="1 3">1R-7</strain>
    </source>
</reference>
<reference evidence="2 4" key="1">
    <citation type="submission" date="2016-04" db="EMBL/GenBank/DDBJ databases">
        <title>Genome sequence of Methanosphaera cuniculi DSM 4103.</title>
        <authorList>
            <person name="Poehlein A."/>
            <person name="Seedorf H."/>
            <person name="Daniel R."/>
        </authorList>
    </citation>
    <scope>NUCLEOTIDE SEQUENCE [LARGE SCALE GENOMIC DNA]</scope>
    <source>
        <strain evidence="2 4">DSM 4103</strain>
    </source>
</reference>
<evidence type="ECO:0000313" key="4">
    <source>
        <dbReference type="Proteomes" id="UP000246004"/>
    </source>
</evidence>
<accession>A0A2A2HD39</accession>